<gene>
    <name evidence="1" type="ORF">LCGC14_2008370</name>
</gene>
<reference evidence="1" key="1">
    <citation type="journal article" date="2015" name="Nature">
        <title>Complex archaea that bridge the gap between prokaryotes and eukaryotes.</title>
        <authorList>
            <person name="Spang A."/>
            <person name="Saw J.H."/>
            <person name="Jorgensen S.L."/>
            <person name="Zaremba-Niedzwiedzka K."/>
            <person name="Martijn J."/>
            <person name="Lind A.E."/>
            <person name="van Eijk R."/>
            <person name="Schleper C."/>
            <person name="Guy L."/>
            <person name="Ettema T.J."/>
        </authorList>
    </citation>
    <scope>NUCLEOTIDE SEQUENCE</scope>
</reference>
<protein>
    <submittedName>
        <fullName evidence="1">Uncharacterized protein</fullName>
    </submittedName>
</protein>
<accession>A0A0F9HEE1</accession>
<evidence type="ECO:0000313" key="1">
    <source>
        <dbReference type="EMBL" id="KKL80085.1"/>
    </source>
</evidence>
<dbReference type="AlphaFoldDB" id="A0A0F9HEE1"/>
<sequence>MSEPTKEQTEWFWKLCGFYPKEDWKRKGFHYELGIKLPNWIYPDEQYWEYGEAFLPRIDIKNLFKYAVPKLRKLSETNTLQDIEFHWQGVNVSDEVECNLIFDDMEYSGTDTDEAIAFFWAIWDVFNSEKPSGVLTNKG</sequence>
<comment type="caution">
    <text evidence="1">The sequence shown here is derived from an EMBL/GenBank/DDBJ whole genome shotgun (WGS) entry which is preliminary data.</text>
</comment>
<organism evidence="1">
    <name type="scientific">marine sediment metagenome</name>
    <dbReference type="NCBI Taxonomy" id="412755"/>
    <lineage>
        <taxon>unclassified sequences</taxon>
        <taxon>metagenomes</taxon>
        <taxon>ecological metagenomes</taxon>
    </lineage>
</organism>
<dbReference type="EMBL" id="LAZR01022963">
    <property type="protein sequence ID" value="KKL80085.1"/>
    <property type="molecule type" value="Genomic_DNA"/>
</dbReference>
<name>A0A0F9HEE1_9ZZZZ</name>
<proteinExistence type="predicted"/>